<evidence type="ECO:0000313" key="3">
    <source>
        <dbReference type="Proteomes" id="UP000738126"/>
    </source>
</evidence>
<protein>
    <submittedName>
        <fullName evidence="2">Uncharacterized protein</fullName>
    </submittedName>
</protein>
<feature type="region of interest" description="Disordered" evidence="1">
    <location>
        <begin position="22"/>
        <end position="65"/>
    </location>
</feature>
<keyword evidence="3" id="KW-1185">Reference proteome</keyword>
<organism evidence="2 3">
    <name type="scientific">Halorhodospira neutriphila</name>
    <dbReference type="NCBI Taxonomy" id="168379"/>
    <lineage>
        <taxon>Bacteria</taxon>
        <taxon>Pseudomonadati</taxon>
        <taxon>Pseudomonadota</taxon>
        <taxon>Gammaproteobacteria</taxon>
        <taxon>Chromatiales</taxon>
        <taxon>Ectothiorhodospiraceae</taxon>
        <taxon>Halorhodospira</taxon>
    </lineage>
</organism>
<gene>
    <name evidence="2" type="ORF">CKO13_09470</name>
</gene>
<evidence type="ECO:0000313" key="2">
    <source>
        <dbReference type="EMBL" id="MBK1727241.1"/>
    </source>
</evidence>
<dbReference type="EMBL" id="NRSH01000117">
    <property type="protein sequence ID" value="MBK1727241.1"/>
    <property type="molecule type" value="Genomic_DNA"/>
</dbReference>
<comment type="caution">
    <text evidence="2">The sequence shown here is derived from an EMBL/GenBank/DDBJ whole genome shotgun (WGS) entry which is preliminary data.</text>
</comment>
<evidence type="ECO:0000256" key="1">
    <source>
        <dbReference type="SAM" id="MobiDB-lite"/>
    </source>
</evidence>
<proteinExistence type="predicted"/>
<feature type="non-terminal residue" evidence="2">
    <location>
        <position position="1"/>
    </location>
</feature>
<reference evidence="2 3" key="1">
    <citation type="journal article" date="2020" name="Microorganisms">
        <title>Osmotic Adaptation and Compatible Solute Biosynthesis of Phototrophic Bacteria as Revealed from Genome Analyses.</title>
        <authorList>
            <person name="Imhoff J.F."/>
            <person name="Rahn T."/>
            <person name="Kunzel S."/>
            <person name="Keller A."/>
            <person name="Neulinger S.C."/>
        </authorList>
    </citation>
    <scope>NUCLEOTIDE SEQUENCE [LARGE SCALE GENOMIC DNA]</scope>
    <source>
        <strain evidence="2 3">DSM 15116</strain>
    </source>
</reference>
<accession>A0ABS1EAG8</accession>
<sequence length="65" mass="7352">YPRRPGALRRDEPLALRVDLPGLGRDYNHRRRREPTWGAYAGGEPHNPGRPADIGPRVPGCRPCR</sequence>
<dbReference type="Proteomes" id="UP000738126">
    <property type="component" value="Unassembled WGS sequence"/>
</dbReference>
<name>A0ABS1EAG8_9GAMM</name>